<proteinExistence type="predicted"/>
<keyword evidence="2" id="KW-1185">Reference proteome</keyword>
<dbReference type="AlphaFoldDB" id="A0A923LUW1"/>
<dbReference type="Proteomes" id="UP000606499">
    <property type="component" value="Unassembled WGS sequence"/>
</dbReference>
<dbReference type="RefSeq" id="WP_054327739.1">
    <property type="nucleotide sequence ID" value="NZ_JACOPL010000003.1"/>
</dbReference>
<dbReference type="EMBL" id="JACOPL010000003">
    <property type="protein sequence ID" value="MBC5724772.1"/>
    <property type="molecule type" value="Genomic_DNA"/>
</dbReference>
<sequence>MMNQLDRQLAAYCSPTLAGIKPASLVSFDRALYPDLPQRLKTYREAFAPRGMCFEIVCACRGRYLLMVYQKQALERHMAEPCVQHVLASFGYPAGQPLQDLLRELKRRIALSETFPHEIGLFLGYPIEDVVGFIRNAGRGCKLSGYWKVYGDAQAASRLFDRLSRVCRAVTKRIEQGETLLEVFAAA</sequence>
<name>A0A923LUW1_9FIRM</name>
<accession>A0A923LUW1</accession>
<comment type="caution">
    <text evidence="1">The sequence shown here is derived from an EMBL/GenBank/DDBJ whole genome shotgun (WGS) entry which is preliminary data.</text>
</comment>
<reference evidence="1" key="1">
    <citation type="submission" date="2020-08" db="EMBL/GenBank/DDBJ databases">
        <title>Genome public.</title>
        <authorList>
            <person name="Liu C."/>
            <person name="Sun Q."/>
        </authorList>
    </citation>
    <scope>NUCLEOTIDE SEQUENCE</scope>
    <source>
        <strain evidence="1">NSJ-28</strain>
    </source>
</reference>
<evidence type="ECO:0000313" key="1">
    <source>
        <dbReference type="EMBL" id="MBC5724772.1"/>
    </source>
</evidence>
<evidence type="ECO:0000313" key="2">
    <source>
        <dbReference type="Proteomes" id="UP000606499"/>
    </source>
</evidence>
<protein>
    <submittedName>
        <fullName evidence="1">DUF3793 family protein</fullName>
    </submittedName>
</protein>
<gene>
    <name evidence="1" type="ORF">H8S45_04765</name>
</gene>
<dbReference type="Pfam" id="PF12672">
    <property type="entry name" value="DUF3793"/>
    <property type="match status" value="1"/>
</dbReference>
<organism evidence="1 2">
    <name type="scientific">Agathobaculum faecis</name>
    <dbReference type="NCBI Taxonomy" id="2763013"/>
    <lineage>
        <taxon>Bacteria</taxon>
        <taxon>Bacillati</taxon>
        <taxon>Bacillota</taxon>
        <taxon>Clostridia</taxon>
        <taxon>Eubacteriales</taxon>
        <taxon>Butyricicoccaceae</taxon>
        <taxon>Agathobaculum</taxon>
    </lineage>
</organism>
<dbReference type="InterPro" id="IPR024523">
    <property type="entry name" value="DUF3793"/>
</dbReference>